<evidence type="ECO:0000313" key="1">
    <source>
        <dbReference type="EMBL" id="KAL3404744.1"/>
    </source>
</evidence>
<name>A0ABD2XIS4_9HYME</name>
<organism evidence="1 2">
    <name type="scientific">Trichogramma kaykai</name>
    <dbReference type="NCBI Taxonomy" id="54128"/>
    <lineage>
        <taxon>Eukaryota</taxon>
        <taxon>Metazoa</taxon>
        <taxon>Ecdysozoa</taxon>
        <taxon>Arthropoda</taxon>
        <taxon>Hexapoda</taxon>
        <taxon>Insecta</taxon>
        <taxon>Pterygota</taxon>
        <taxon>Neoptera</taxon>
        <taxon>Endopterygota</taxon>
        <taxon>Hymenoptera</taxon>
        <taxon>Apocrita</taxon>
        <taxon>Proctotrupomorpha</taxon>
        <taxon>Chalcidoidea</taxon>
        <taxon>Trichogrammatidae</taxon>
        <taxon>Trichogramma</taxon>
    </lineage>
</organism>
<dbReference type="EMBL" id="JBJJXI010000023">
    <property type="protein sequence ID" value="KAL3404744.1"/>
    <property type="molecule type" value="Genomic_DNA"/>
</dbReference>
<evidence type="ECO:0000313" key="2">
    <source>
        <dbReference type="Proteomes" id="UP001627154"/>
    </source>
</evidence>
<dbReference type="AlphaFoldDB" id="A0ABD2XIS4"/>
<accession>A0ABD2XIS4</accession>
<keyword evidence="2" id="KW-1185">Reference proteome</keyword>
<reference evidence="1 2" key="1">
    <citation type="journal article" date="2024" name="bioRxiv">
        <title>A reference genome for Trichogramma kaykai: A tiny desert-dwelling parasitoid wasp with competing sex-ratio distorters.</title>
        <authorList>
            <person name="Culotta J."/>
            <person name="Lindsey A.R."/>
        </authorList>
    </citation>
    <scope>NUCLEOTIDE SEQUENCE [LARGE SCALE GENOMIC DNA]</scope>
    <source>
        <strain evidence="1 2">KSX58</strain>
    </source>
</reference>
<protein>
    <submittedName>
        <fullName evidence="1">Uncharacterized protein</fullName>
    </submittedName>
</protein>
<proteinExistence type="predicted"/>
<sequence>MQLTASLWYVDQAGRFDAAPEERNPNVSNSGLLERQSFTINSRPLDMIGHLHCDVFNQDKMLINGVEMRVRLVRSKDAFCLMDSSPDARFRVNIEEASLIVRRAKISPGVLLAYANTLARSTVKMTLTRVEIKSFTLPAGILNTSIDNLTLGECPKRVIIGLLDNRGFNGN</sequence>
<gene>
    <name evidence="1" type="ORF">TKK_002779</name>
</gene>
<dbReference type="Proteomes" id="UP001627154">
    <property type="component" value="Unassembled WGS sequence"/>
</dbReference>
<comment type="caution">
    <text evidence="1">The sequence shown here is derived from an EMBL/GenBank/DDBJ whole genome shotgun (WGS) entry which is preliminary data.</text>
</comment>